<dbReference type="RefSeq" id="WP_307199890.1">
    <property type="nucleotide sequence ID" value="NZ_JAUSSU010000001.1"/>
</dbReference>
<evidence type="ECO:0000313" key="2">
    <source>
        <dbReference type="EMBL" id="MDQ0110635.1"/>
    </source>
</evidence>
<organism evidence="2 3">
    <name type="scientific">Paenibacillus harenae</name>
    <dbReference type="NCBI Taxonomy" id="306543"/>
    <lineage>
        <taxon>Bacteria</taxon>
        <taxon>Bacillati</taxon>
        <taxon>Bacillota</taxon>
        <taxon>Bacilli</taxon>
        <taxon>Bacillales</taxon>
        <taxon>Paenibacillaceae</taxon>
        <taxon>Paenibacillus</taxon>
    </lineage>
</organism>
<dbReference type="Pfam" id="PF18964">
    <property type="entry name" value="DUF5704"/>
    <property type="match status" value="1"/>
</dbReference>
<reference evidence="2 3" key="1">
    <citation type="submission" date="2023-07" db="EMBL/GenBank/DDBJ databases">
        <title>Sorghum-associated microbial communities from plants grown in Nebraska, USA.</title>
        <authorList>
            <person name="Schachtman D."/>
        </authorList>
    </citation>
    <scope>NUCLEOTIDE SEQUENCE [LARGE SCALE GENOMIC DNA]</scope>
    <source>
        <strain evidence="2 3">CC482</strain>
    </source>
</reference>
<dbReference type="Gene3D" id="2.60.40.1080">
    <property type="match status" value="1"/>
</dbReference>
<gene>
    <name evidence="2" type="ORF">J2T15_000051</name>
</gene>
<keyword evidence="3" id="KW-1185">Reference proteome</keyword>
<feature type="domain" description="DUF5704" evidence="1">
    <location>
        <begin position="333"/>
        <end position="489"/>
    </location>
</feature>
<accession>A0ABT9TW23</accession>
<name>A0ABT9TW23_PAEHA</name>
<evidence type="ECO:0000313" key="3">
    <source>
        <dbReference type="Proteomes" id="UP001229346"/>
    </source>
</evidence>
<comment type="caution">
    <text evidence="2">The sequence shown here is derived from an EMBL/GenBank/DDBJ whole genome shotgun (WGS) entry which is preliminary data.</text>
</comment>
<proteinExistence type="predicted"/>
<protein>
    <recommendedName>
        <fullName evidence="1">DUF5704 domain-containing protein</fullName>
    </recommendedName>
</protein>
<evidence type="ECO:0000259" key="1">
    <source>
        <dbReference type="Pfam" id="PF18964"/>
    </source>
</evidence>
<sequence length="505" mass="56691">MQTVSVPVEGESPAQPGFYLYNIDNGYYRFDDDGKQVDIPAIVYPGTDLNARCPATIPSTYTYKPEGPADLDLSPYMASSFKDKNNNTYTRAEILNYKLSKITYDPDRANTGTNTYFGFDLDGYGNPKITSNTHADVRFTIGGKDYPPEIYESFPEKTYRPNGCEKMRSIYKIWMDLTWSATVEEKKEIDLSKNSTVKVGGTVQLKAQIRTKPFRQQKFDAWADVTQRSDMEWTTNNSGVVEILPGGKVKGLKASTANVRITWKKDVVIDSDPKKAQTYWLTDAITITVTDQPPVGGGGGCLAPSPGATIDADYMEPNPTGAIRADNRGSEKFDVLQGIPTSESLYAQVKANNYLAKHTFSEMSGECNYDVNVKKTYTLEWTETAEDRIETPMSELQEVTQVVTVKRPYSYWQIDNFEAYAIKEAEMANYALPENGRVYLTPNGYYPPTVDISASDSLSEHIIEPKYEDVILPPETISGETKPTIPYSIRRYQKATPYLNREFTC</sequence>
<dbReference type="InterPro" id="IPR043759">
    <property type="entry name" value="DUF5704"/>
</dbReference>
<dbReference type="Proteomes" id="UP001229346">
    <property type="component" value="Unassembled WGS sequence"/>
</dbReference>
<dbReference type="EMBL" id="JAUSSU010000001">
    <property type="protein sequence ID" value="MDQ0110635.1"/>
    <property type="molecule type" value="Genomic_DNA"/>
</dbReference>